<protein>
    <submittedName>
        <fullName evidence="3">Acetyl-CoA synthetase-like protein</fullName>
    </submittedName>
</protein>
<feature type="domain" description="AMP-binding enzyme C-terminal" evidence="2">
    <location>
        <begin position="461"/>
        <end position="527"/>
    </location>
</feature>
<dbReference type="Gene3D" id="3.40.50.12780">
    <property type="entry name" value="N-terminal domain of ligase-like"/>
    <property type="match status" value="1"/>
</dbReference>
<dbReference type="Gene3D" id="3.30.300.30">
    <property type="match status" value="1"/>
</dbReference>
<dbReference type="AlphaFoldDB" id="A0A5N6YZ93"/>
<evidence type="ECO:0000313" key="3">
    <source>
        <dbReference type="EMBL" id="KAE8350488.1"/>
    </source>
</evidence>
<sequence length="559" mass="61281">MASPSLSIVQGTREPPLCHLTLGQLIDQQSERFGSKDALIVPWSDARLSFQDLSEHTQNLARGLLAIGVRKCDRVAIFSSDDERFAELAIAVARIGAVLVVLNKTFTVLECDRALRHTDASLLFLGDVVNRTPTGPLIQHVQAHPVPGLKKMVLIRTNCVDTYQIATWDDVLYAGNSVSQPALDHAQCSVHCHDTATLQFTSGTTGDPKAAMLSHFGLINNAHMCGSRLKLTPDDIVCCPPPLFHTFGLVCGLICSLAYGATVVYPSRDFEAPAVVNALVRDGCTVLHGVPTMFVTILQQLRLREMKVKTVRTGMVGGMKVTPTLVKELQTTFNHMDVLIIYGMTETSAGSFMTTAADPAKEKLETVGKVLPHVRAKVIDSQNHIVPRGCRGELCISGYLLQKGYYENEEKTAEAMVRDEKGVIWVRTGDEASIDEKGYCRITGRLKDIIIRGGENIYPTEIEERLIEHPAIEQASVVGLKDEIYGEMVAAFLQSVSKHNRPSLEDVKCWVRQVLGRHKAPGHIFWVGPGDSIGQYPATGTGKIRKDILREIGNRIIGA</sequence>
<evidence type="ECO:0000259" key="2">
    <source>
        <dbReference type="Pfam" id="PF13193"/>
    </source>
</evidence>
<proteinExistence type="predicted"/>
<accession>A0A5N6YZ93</accession>
<reference evidence="4" key="1">
    <citation type="submission" date="2019-04" db="EMBL/GenBank/DDBJ databases">
        <title>Friends and foes A comparative genomics studyof 23 Aspergillus species from section Flavi.</title>
        <authorList>
            <consortium name="DOE Joint Genome Institute"/>
            <person name="Kjaerbolling I."/>
            <person name="Vesth T."/>
            <person name="Frisvad J.C."/>
            <person name="Nybo J.L."/>
            <person name="Theobald S."/>
            <person name="Kildgaard S."/>
            <person name="Isbrandt T."/>
            <person name="Kuo A."/>
            <person name="Sato A."/>
            <person name="Lyhne E.K."/>
            <person name="Kogle M.E."/>
            <person name="Wiebenga A."/>
            <person name="Kun R.S."/>
            <person name="Lubbers R.J."/>
            <person name="Makela M.R."/>
            <person name="Barry K."/>
            <person name="Chovatia M."/>
            <person name="Clum A."/>
            <person name="Daum C."/>
            <person name="Haridas S."/>
            <person name="He G."/>
            <person name="LaButti K."/>
            <person name="Lipzen A."/>
            <person name="Mondo S."/>
            <person name="Riley R."/>
            <person name="Salamov A."/>
            <person name="Simmons B.A."/>
            <person name="Magnuson J.K."/>
            <person name="Henrissat B."/>
            <person name="Mortensen U.H."/>
            <person name="Larsen T.O."/>
            <person name="Devries R.P."/>
            <person name="Grigoriev I.V."/>
            <person name="Machida M."/>
            <person name="Baker S.E."/>
            <person name="Andersen M.R."/>
        </authorList>
    </citation>
    <scope>NUCLEOTIDE SEQUENCE [LARGE SCALE GENOMIC DNA]</scope>
    <source>
        <strain evidence="4">CBS 553.77</strain>
    </source>
</reference>
<dbReference type="PANTHER" id="PTHR43201:SF6">
    <property type="entry name" value="ACYL COA SYNTHETASE (EUROFUNG)"/>
    <property type="match status" value="1"/>
</dbReference>
<organism evidence="3 4">
    <name type="scientific">Aspergillus coremiiformis</name>
    <dbReference type="NCBI Taxonomy" id="138285"/>
    <lineage>
        <taxon>Eukaryota</taxon>
        <taxon>Fungi</taxon>
        <taxon>Dikarya</taxon>
        <taxon>Ascomycota</taxon>
        <taxon>Pezizomycotina</taxon>
        <taxon>Eurotiomycetes</taxon>
        <taxon>Eurotiomycetidae</taxon>
        <taxon>Eurotiales</taxon>
        <taxon>Aspergillaceae</taxon>
        <taxon>Aspergillus</taxon>
        <taxon>Aspergillus subgen. Circumdati</taxon>
    </lineage>
</organism>
<dbReference type="InterPro" id="IPR045851">
    <property type="entry name" value="AMP-bd_C_sf"/>
</dbReference>
<dbReference type="EMBL" id="ML739222">
    <property type="protein sequence ID" value="KAE8350488.1"/>
    <property type="molecule type" value="Genomic_DNA"/>
</dbReference>
<evidence type="ECO:0000259" key="1">
    <source>
        <dbReference type="Pfam" id="PF00501"/>
    </source>
</evidence>
<feature type="domain" description="AMP-dependent synthetase/ligase" evidence="1">
    <location>
        <begin position="27"/>
        <end position="406"/>
    </location>
</feature>
<dbReference type="GO" id="GO:0031956">
    <property type="term" value="F:medium-chain fatty acid-CoA ligase activity"/>
    <property type="evidence" value="ECO:0007669"/>
    <property type="project" value="TreeGrafter"/>
</dbReference>
<gene>
    <name evidence="3" type="ORF">BDV28DRAFT_150898</name>
</gene>
<dbReference type="Pfam" id="PF13193">
    <property type="entry name" value="AMP-binding_C"/>
    <property type="match status" value="1"/>
</dbReference>
<dbReference type="SUPFAM" id="SSF56801">
    <property type="entry name" value="Acetyl-CoA synthetase-like"/>
    <property type="match status" value="1"/>
</dbReference>
<dbReference type="Pfam" id="PF00501">
    <property type="entry name" value="AMP-binding"/>
    <property type="match status" value="1"/>
</dbReference>
<dbReference type="Proteomes" id="UP000327118">
    <property type="component" value="Unassembled WGS sequence"/>
</dbReference>
<dbReference type="GO" id="GO:0006631">
    <property type="term" value="P:fatty acid metabolic process"/>
    <property type="evidence" value="ECO:0007669"/>
    <property type="project" value="TreeGrafter"/>
</dbReference>
<dbReference type="InterPro" id="IPR025110">
    <property type="entry name" value="AMP-bd_C"/>
</dbReference>
<dbReference type="InterPro" id="IPR000873">
    <property type="entry name" value="AMP-dep_synth/lig_dom"/>
</dbReference>
<dbReference type="PROSITE" id="PS00455">
    <property type="entry name" value="AMP_BINDING"/>
    <property type="match status" value="1"/>
</dbReference>
<dbReference type="OrthoDB" id="10253115at2759"/>
<name>A0A5N6YZ93_9EURO</name>
<evidence type="ECO:0000313" key="4">
    <source>
        <dbReference type="Proteomes" id="UP000327118"/>
    </source>
</evidence>
<dbReference type="InterPro" id="IPR042099">
    <property type="entry name" value="ANL_N_sf"/>
</dbReference>
<dbReference type="PANTHER" id="PTHR43201">
    <property type="entry name" value="ACYL-COA SYNTHETASE"/>
    <property type="match status" value="1"/>
</dbReference>
<dbReference type="InterPro" id="IPR020845">
    <property type="entry name" value="AMP-binding_CS"/>
</dbReference>
<keyword evidence="4" id="KW-1185">Reference proteome</keyword>